<dbReference type="SMART" id="SM00382">
    <property type="entry name" value="AAA"/>
    <property type="match status" value="1"/>
</dbReference>
<gene>
    <name evidence="4" type="ORF">GCM10023215_07320</name>
</gene>
<dbReference type="RefSeq" id="WP_345378310.1">
    <property type="nucleotide sequence ID" value="NZ_BAABIC010000002.1"/>
</dbReference>
<keyword evidence="5" id="KW-1185">Reference proteome</keyword>
<evidence type="ECO:0000256" key="2">
    <source>
        <dbReference type="ARBA" id="ARBA00022840"/>
    </source>
</evidence>
<dbReference type="PANTHER" id="PTHR16305:SF35">
    <property type="entry name" value="TRANSCRIPTIONAL ACTIVATOR DOMAIN"/>
    <property type="match status" value="1"/>
</dbReference>
<dbReference type="PRINTS" id="PR00038">
    <property type="entry name" value="HTHLUXR"/>
</dbReference>
<dbReference type="InterPro" id="IPR011990">
    <property type="entry name" value="TPR-like_helical_dom_sf"/>
</dbReference>
<evidence type="ECO:0000256" key="1">
    <source>
        <dbReference type="ARBA" id="ARBA00022741"/>
    </source>
</evidence>
<dbReference type="SUPFAM" id="SSF52540">
    <property type="entry name" value="P-loop containing nucleoside triphosphate hydrolases"/>
    <property type="match status" value="1"/>
</dbReference>
<reference evidence="5" key="1">
    <citation type="journal article" date="2019" name="Int. J. Syst. Evol. Microbiol.">
        <title>The Global Catalogue of Microorganisms (GCM) 10K type strain sequencing project: providing services to taxonomists for standard genome sequencing and annotation.</title>
        <authorList>
            <consortium name="The Broad Institute Genomics Platform"/>
            <consortium name="The Broad Institute Genome Sequencing Center for Infectious Disease"/>
            <person name="Wu L."/>
            <person name="Ma J."/>
        </authorList>
    </citation>
    <scope>NUCLEOTIDE SEQUENCE [LARGE SCALE GENOMIC DNA]</scope>
    <source>
        <strain evidence="5">JCM 18055</strain>
    </source>
</reference>
<dbReference type="Gene3D" id="1.10.10.10">
    <property type="entry name" value="Winged helix-like DNA-binding domain superfamily/Winged helix DNA-binding domain"/>
    <property type="match status" value="1"/>
</dbReference>
<keyword evidence="2" id="KW-0067">ATP-binding</keyword>
<dbReference type="EMBL" id="BAABIC010000002">
    <property type="protein sequence ID" value="GAA4677272.1"/>
    <property type="molecule type" value="Genomic_DNA"/>
</dbReference>
<protein>
    <submittedName>
        <fullName evidence="4">AAA family ATPase</fullName>
    </submittedName>
</protein>
<dbReference type="Gene3D" id="1.25.40.10">
    <property type="entry name" value="Tetratricopeptide repeat domain"/>
    <property type="match status" value="1"/>
</dbReference>
<dbReference type="InterPro" id="IPR041664">
    <property type="entry name" value="AAA_16"/>
</dbReference>
<dbReference type="PROSITE" id="PS00622">
    <property type="entry name" value="HTH_LUXR_1"/>
    <property type="match status" value="1"/>
</dbReference>
<dbReference type="InterPro" id="IPR003593">
    <property type="entry name" value="AAA+_ATPase"/>
</dbReference>
<dbReference type="InterPro" id="IPR027417">
    <property type="entry name" value="P-loop_NTPase"/>
</dbReference>
<dbReference type="CDD" id="cd06170">
    <property type="entry name" value="LuxR_C_like"/>
    <property type="match status" value="1"/>
</dbReference>
<evidence type="ECO:0000313" key="4">
    <source>
        <dbReference type="EMBL" id="GAA4677272.1"/>
    </source>
</evidence>
<dbReference type="SMART" id="SM00421">
    <property type="entry name" value="HTH_LUXR"/>
    <property type="match status" value="1"/>
</dbReference>
<dbReference type="InterPro" id="IPR036388">
    <property type="entry name" value="WH-like_DNA-bd_sf"/>
</dbReference>
<dbReference type="PROSITE" id="PS50043">
    <property type="entry name" value="HTH_LUXR_2"/>
    <property type="match status" value="1"/>
</dbReference>
<sequence>MEARRELLERDAALAALRTALADAGRGEGRVVLVGGEAGIGKTSLVRAFAGEATASGTVRVLRGSCDHLLTARELGPFHDVARLARTDLAGALAAGSADEVRDLLLAELAVPTTLLVIEDVHWADEATADTLAFLARRVETLPAVLVLTCRDDEVLPGSPLRRLLALVRPPAGIRLALNPLSARAVSALAGESGLGLRLHALTKGNPFFVTELLAAEVEGVPASVRDVVLERVATLPERTRSLLDLLAVVPGRMDRALLDAVHPDWARDAEPAERRGIVRLGDAGLDFRHDLSRMAVADVLPGARRLGLGAAVLAALLAQEPRDEARILHHAVLCGDAEAVAAHGPGAARRAARTGAHQQALSRYEQLRPYVGLLAPEERATVTEEHAWELYNALRFDEAVALSREAVGLHRDLGEPAHLVRALVGLAWHRYLAADVPGAVATIDEAVRTAGAVDDVDHAGEVVELARSYRGFLLVLADREREGLAELDSVGESGGLAAARTIYRGLATAFLGDPAGLEILERGVADADGHREFVALGYTALVKAARRLGRDGEVRGHAERGAARTSGIELRAHGYTLEAHLCQLRAQEGRWDEAEEGFRELLEAAPQAGVLHRETLPHLGRLLLRRGDPEAAALLERSWALAERADILPVLVPAGLALVERAWLAGDPASEHDRIRLLLDRLDRPGVERQRGELLRYARRCGLPVEPFPGCRPEHLLGLRGDWRAAAEAWRRIGDPYERALELAGSGEPGPTLEALAILDELGAGPAARLVRGRLRELGVDRVPRGPRPDTRAHPAGLTARQGEVLELLGEGLTNAEIADRLVVSVRTVDHHVSAVLQKLGVPSRRAAARLARQAAAGRLAPVAC</sequence>
<evidence type="ECO:0000259" key="3">
    <source>
        <dbReference type="PROSITE" id="PS50043"/>
    </source>
</evidence>
<proteinExistence type="predicted"/>
<accession>A0ABP8W0Z0</accession>
<evidence type="ECO:0000313" key="5">
    <source>
        <dbReference type="Proteomes" id="UP001500325"/>
    </source>
</evidence>
<keyword evidence="1" id="KW-0547">Nucleotide-binding</keyword>
<dbReference type="SUPFAM" id="SSF48452">
    <property type="entry name" value="TPR-like"/>
    <property type="match status" value="1"/>
</dbReference>
<dbReference type="InterPro" id="IPR016032">
    <property type="entry name" value="Sig_transdc_resp-reg_C-effctor"/>
</dbReference>
<organism evidence="4 5">
    <name type="scientific">Pseudonocardia yuanmonensis</name>
    <dbReference type="NCBI Taxonomy" id="1095914"/>
    <lineage>
        <taxon>Bacteria</taxon>
        <taxon>Bacillati</taxon>
        <taxon>Actinomycetota</taxon>
        <taxon>Actinomycetes</taxon>
        <taxon>Pseudonocardiales</taxon>
        <taxon>Pseudonocardiaceae</taxon>
        <taxon>Pseudonocardia</taxon>
    </lineage>
</organism>
<dbReference type="Pfam" id="PF00196">
    <property type="entry name" value="GerE"/>
    <property type="match status" value="1"/>
</dbReference>
<dbReference type="Pfam" id="PF13191">
    <property type="entry name" value="AAA_16"/>
    <property type="match status" value="1"/>
</dbReference>
<comment type="caution">
    <text evidence="4">The sequence shown here is derived from an EMBL/GenBank/DDBJ whole genome shotgun (WGS) entry which is preliminary data.</text>
</comment>
<dbReference type="PANTHER" id="PTHR16305">
    <property type="entry name" value="TESTICULAR SOLUBLE ADENYLYL CYCLASE"/>
    <property type="match status" value="1"/>
</dbReference>
<dbReference type="Gene3D" id="3.40.50.300">
    <property type="entry name" value="P-loop containing nucleotide triphosphate hydrolases"/>
    <property type="match status" value="1"/>
</dbReference>
<dbReference type="InterPro" id="IPR000792">
    <property type="entry name" value="Tscrpt_reg_LuxR_C"/>
</dbReference>
<name>A0ABP8W0Z0_9PSEU</name>
<dbReference type="SUPFAM" id="SSF46894">
    <property type="entry name" value="C-terminal effector domain of the bipartite response regulators"/>
    <property type="match status" value="1"/>
</dbReference>
<dbReference type="Proteomes" id="UP001500325">
    <property type="component" value="Unassembled WGS sequence"/>
</dbReference>
<feature type="domain" description="HTH luxR-type" evidence="3">
    <location>
        <begin position="792"/>
        <end position="857"/>
    </location>
</feature>